<dbReference type="OrthoDB" id="333024at2759"/>
<feature type="non-terminal residue" evidence="6">
    <location>
        <position position="1"/>
    </location>
</feature>
<keyword evidence="7" id="KW-1185">Reference proteome</keyword>
<evidence type="ECO:0000256" key="5">
    <source>
        <dbReference type="ARBA" id="ARBA00023002"/>
    </source>
</evidence>
<dbReference type="AlphaFoldDB" id="A0A367J5E4"/>
<dbReference type="SUPFAM" id="SSF51905">
    <property type="entry name" value="FAD/NAD(P)-binding domain"/>
    <property type="match status" value="1"/>
</dbReference>
<evidence type="ECO:0000256" key="4">
    <source>
        <dbReference type="ARBA" id="ARBA00022857"/>
    </source>
</evidence>
<evidence type="ECO:0000256" key="1">
    <source>
        <dbReference type="ARBA" id="ARBA00001974"/>
    </source>
</evidence>
<reference evidence="6 7" key="1">
    <citation type="journal article" date="2018" name="G3 (Bethesda)">
        <title>Phylogenetic and Phylogenomic Definition of Rhizopus Species.</title>
        <authorList>
            <person name="Gryganskyi A.P."/>
            <person name="Golan J."/>
            <person name="Dolatabadi S."/>
            <person name="Mondo S."/>
            <person name="Robb S."/>
            <person name="Idnurm A."/>
            <person name="Muszewska A."/>
            <person name="Steczkiewicz K."/>
            <person name="Masonjones S."/>
            <person name="Liao H.L."/>
            <person name="Gajdeczka M.T."/>
            <person name="Anike F."/>
            <person name="Vuek A."/>
            <person name="Anishchenko I.M."/>
            <person name="Voigt K."/>
            <person name="de Hoog G.S."/>
            <person name="Smith M.E."/>
            <person name="Heitman J."/>
            <person name="Vilgalys R."/>
            <person name="Stajich J.E."/>
        </authorList>
    </citation>
    <scope>NUCLEOTIDE SEQUENCE [LARGE SCALE GENOMIC DNA]</scope>
    <source>
        <strain evidence="6 7">CBS 357.93</strain>
    </source>
</reference>
<accession>A0A367J5E4</accession>
<dbReference type="PANTHER" id="PTHR48467">
    <property type="entry name" value="GLUTAMATE SYNTHASE 1 [NADH], CHLOROPLASTIC-LIKE"/>
    <property type="match status" value="1"/>
</dbReference>
<gene>
    <name evidence="6" type="ORF">CU097_008962</name>
</gene>
<dbReference type="InterPro" id="IPR055275">
    <property type="entry name" value="Ferredox_Rdtase"/>
</dbReference>
<keyword evidence="5" id="KW-0560">Oxidoreductase</keyword>
<evidence type="ECO:0000313" key="6">
    <source>
        <dbReference type="EMBL" id="RCH85184.1"/>
    </source>
</evidence>
<dbReference type="GO" id="GO:0016491">
    <property type="term" value="F:oxidoreductase activity"/>
    <property type="evidence" value="ECO:0007669"/>
    <property type="project" value="UniProtKB-KW"/>
</dbReference>
<keyword evidence="3" id="KW-0274">FAD</keyword>
<evidence type="ECO:0008006" key="8">
    <source>
        <dbReference type="Google" id="ProtNLM"/>
    </source>
</evidence>
<evidence type="ECO:0000256" key="2">
    <source>
        <dbReference type="ARBA" id="ARBA00022630"/>
    </source>
</evidence>
<organism evidence="6 7">
    <name type="scientific">Rhizopus azygosporus</name>
    <name type="common">Rhizopus microsporus var. azygosporus</name>
    <dbReference type="NCBI Taxonomy" id="86630"/>
    <lineage>
        <taxon>Eukaryota</taxon>
        <taxon>Fungi</taxon>
        <taxon>Fungi incertae sedis</taxon>
        <taxon>Mucoromycota</taxon>
        <taxon>Mucoromycotina</taxon>
        <taxon>Mucoromycetes</taxon>
        <taxon>Mucorales</taxon>
        <taxon>Mucorineae</taxon>
        <taxon>Rhizopodaceae</taxon>
        <taxon>Rhizopus</taxon>
    </lineage>
</organism>
<dbReference type="STRING" id="86630.A0A367J5E4"/>
<keyword evidence="4" id="KW-0521">NADP</keyword>
<dbReference type="InterPro" id="IPR036188">
    <property type="entry name" value="FAD/NAD-bd_sf"/>
</dbReference>
<evidence type="ECO:0000256" key="3">
    <source>
        <dbReference type="ARBA" id="ARBA00022827"/>
    </source>
</evidence>
<dbReference type="Proteomes" id="UP000252139">
    <property type="component" value="Unassembled WGS sequence"/>
</dbReference>
<comment type="cofactor">
    <cofactor evidence="1">
        <name>FAD</name>
        <dbReference type="ChEBI" id="CHEBI:57692"/>
    </cofactor>
</comment>
<dbReference type="Gene3D" id="3.40.50.720">
    <property type="entry name" value="NAD(P)-binding Rossmann-like Domain"/>
    <property type="match status" value="1"/>
</dbReference>
<protein>
    <recommendedName>
        <fullName evidence="8">Adrenodoxin-NADP(+) reductase</fullName>
    </recommendedName>
</protein>
<dbReference type="PANTHER" id="PTHR48467:SF1">
    <property type="entry name" value="GLUTAMATE SYNTHASE 1 [NADH], CHLOROPLASTIC-LIKE"/>
    <property type="match status" value="1"/>
</dbReference>
<proteinExistence type="predicted"/>
<sequence>DLYGVESARTFVGWYNGHPSYRNLKLPLNDTDTVVVVGQGNVALDVARILLSPIDELRKTDITEYALEALSKSRIKHVHVVGRRGPVQVSFTSKELREQMSLPGIAFDADMDLIHREIEASQPIISKNRPLKRLMSLLEKGSPNKDTEKTWSAKFLRSPVEILGNADHSRVQGIKYVINRLEGPLEQRKAVPTEEYETQECGIVLKSIGYKSVPIEDVPFDSRRGIIPNEYGKILDGEKEVPGMYTAGWLKRGPTGVIVSTMTDAYETADTIVNDLQQDKEMLSGGSKDGADGLDLTFKERGIMPVSYSDWKKIEAAEFAIGEKLGKPREKFTTVEDMLAVLKS</sequence>
<name>A0A367J5E4_RHIAZ</name>
<evidence type="ECO:0000313" key="7">
    <source>
        <dbReference type="Proteomes" id="UP000252139"/>
    </source>
</evidence>
<comment type="caution">
    <text evidence="6">The sequence shown here is derived from an EMBL/GenBank/DDBJ whole genome shotgun (WGS) entry which is preliminary data.</text>
</comment>
<dbReference type="Gene3D" id="3.50.50.60">
    <property type="entry name" value="FAD/NAD(P)-binding domain"/>
    <property type="match status" value="1"/>
</dbReference>
<keyword evidence="2" id="KW-0285">Flavoprotein</keyword>
<dbReference type="EMBL" id="PJQL01002163">
    <property type="protein sequence ID" value="RCH85184.1"/>
    <property type="molecule type" value="Genomic_DNA"/>
</dbReference>